<dbReference type="RefSeq" id="WP_123400976.1">
    <property type="nucleotide sequence ID" value="NZ_RJVI01000002.1"/>
</dbReference>
<dbReference type="OrthoDB" id="6400545at2"/>
<sequence>MRAIGILSLALLVAGCAGTGSFRRALDGLVGRPAGEAVERLGYGYLEHALPQGRRALTWRRVETGVQPGLEAPTHIFVGGDEGDVRWITVIPGPGLPPEPYVITCEITLFVDESGIVRGWRAQGAACRGSPWPEPVLRSDQTPSRSPR</sequence>
<evidence type="ECO:0000313" key="1">
    <source>
        <dbReference type="EMBL" id="ROR31993.1"/>
    </source>
</evidence>
<comment type="caution">
    <text evidence="1">The sequence shown here is derived from an EMBL/GenBank/DDBJ whole genome shotgun (WGS) entry which is preliminary data.</text>
</comment>
<proteinExistence type="predicted"/>
<organism evidence="1 2">
    <name type="scientific">Inmirania thermothiophila</name>
    <dbReference type="NCBI Taxonomy" id="1750597"/>
    <lineage>
        <taxon>Bacteria</taxon>
        <taxon>Pseudomonadati</taxon>
        <taxon>Pseudomonadota</taxon>
        <taxon>Gammaproteobacteria</taxon>
        <taxon>Chromatiales</taxon>
        <taxon>Ectothiorhodospiraceae</taxon>
        <taxon>Inmirania</taxon>
    </lineage>
</organism>
<name>A0A3N1XZH5_9GAMM</name>
<gene>
    <name evidence="1" type="ORF">EDC57_1175</name>
</gene>
<evidence type="ECO:0008006" key="3">
    <source>
        <dbReference type="Google" id="ProtNLM"/>
    </source>
</evidence>
<dbReference type="EMBL" id="RJVI01000002">
    <property type="protein sequence ID" value="ROR31993.1"/>
    <property type="molecule type" value="Genomic_DNA"/>
</dbReference>
<dbReference type="PROSITE" id="PS51257">
    <property type="entry name" value="PROKAR_LIPOPROTEIN"/>
    <property type="match status" value="1"/>
</dbReference>
<accession>A0A3N1XZH5</accession>
<protein>
    <recommendedName>
        <fullName evidence="3">Lipoprotein</fullName>
    </recommendedName>
</protein>
<dbReference type="Proteomes" id="UP000276634">
    <property type="component" value="Unassembled WGS sequence"/>
</dbReference>
<keyword evidence="2" id="KW-1185">Reference proteome</keyword>
<reference evidence="1 2" key="1">
    <citation type="submission" date="2018-11" db="EMBL/GenBank/DDBJ databases">
        <title>Genomic Encyclopedia of Type Strains, Phase IV (KMG-IV): sequencing the most valuable type-strain genomes for metagenomic binning, comparative biology and taxonomic classification.</title>
        <authorList>
            <person name="Goeker M."/>
        </authorList>
    </citation>
    <scope>NUCLEOTIDE SEQUENCE [LARGE SCALE GENOMIC DNA]</scope>
    <source>
        <strain evidence="1 2">DSM 100275</strain>
    </source>
</reference>
<dbReference type="AlphaFoldDB" id="A0A3N1XZH5"/>
<evidence type="ECO:0000313" key="2">
    <source>
        <dbReference type="Proteomes" id="UP000276634"/>
    </source>
</evidence>